<dbReference type="EMBL" id="BMAO01024861">
    <property type="protein sequence ID" value="GFQ98224.1"/>
    <property type="molecule type" value="Genomic_DNA"/>
</dbReference>
<proteinExistence type="predicted"/>
<name>A0A8X6L6F4_TRICU</name>
<dbReference type="AlphaFoldDB" id="A0A8X6L6F4"/>
<sequence>MLLTITMCIHFILVDPRDTANTFNNANRSNLETLSYPKCFIQFYSWPHSQRIWIQGSLKTSYAGVFQVIKFRAAILYNSTKPWIETLMFLTIAKSFTGEEKKPHTTEI</sequence>
<evidence type="ECO:0000313" key="1">
    <source>
        <dbReference type="EMBL" id="GFQ98224.1"/>
    </source>
</evidence>
<gene>
    <name evidence="1" type="ORF">TNCT_73111</name>
</gene>
<keyword evidence="2" id="KW-1185">Reference proteome</keyword>
<comment type="caution">
    <text evidence="1">The sequence shown here is derived from an EMBL/GenBank/DDBJ whole genome shotgun (WGS) entry which is preliminary data.</text>
</comment>
<evidence type="ECO:0000313" key="2">
    <source>
        <dbReference type="Proteomes" id="UP000887116"/>
    </source>
</evidence>
<dbReference type="Proteomes" id="UP000887116">
    <property type="component" value="Unassembled WGS sequence"/>
</dbReference>
<protein>
    <submittedName>
        <fullName evidence="1">Uncharacterized protein</fullName>
    </submittedName>
</protein>
<reference evidence="1" key="1">
    <citation type="submission" date="2020-07" db="EMBL/GenBank/DDBJ databases">
        <title>Multicomponent nature underlies the extraordinary mechanical properties of spider dragline silk.</title>
        <authorList>
            <person name="Kono N."/>
            <person name="Nakamura H."/>
            <person name="Mori M."/>
            <person name="Yoshida Y."/>
            <person name="Ohtoshi R."/>
            <person name="Malay A.D."/>
            <person name="Moran D.A.P."/>
            <person name="Tomita M."/>
            <person name="Numata K."/>
            <person name="Arakawa K."/>
        </authorList>
    </citation>
    <scope>NUCLEOTIDE SEQUENCE</scope>
</reference>
<organism evidence="1 2">
    <name type="scientific">Trichonephila clavata</name>
    <name type="common">Joro spider</name>
    <name type="synonym">Nephila clavata</name>
    <dbReference type="NCBI Taxonomy" id="2740835"/>
    <lineage>
        <taxon>Eukaryota</taxon>
        <taxon>Metazoa</taxon>
        <taxon>Ecdysozoa</taxon>
        <taxon>Arthropoda</taxon>
        <taxon>Chelicerata</taxon>
        <taxon>Arachnida</taxon>
        <taxon>Araneae</taxon>
        <taxon>Araneomorphae</taxon>
        <taxon>Entelegynae</taxon>
        <taxon>Araneoidea</taxon>
        <taxon>Nephilidae</taxon>
        <taxon>Trichonephila</taxon>
    </lineage>
</organism>
<accession>A0A8X6L6F4</accession>